<dbReference type="Proteomes" id="UP000192917">
    <property type="component" value="Unassembled WGS sequence"/>
</dbReference>
<dbReference type="EMBL" id="FWZX01000047">
    <property type="protein sequence ID" value="SMF82569.1"/>
    <property type="molecule type" value="Genomic_DNA"/>
</dbReference>
<dbReference type="RefSeq" id="WP_085126933.1">
    <property type="nucleotide sequence ID" value="NZ_FWZX01000047.1"/>
</dbReference>
<dbReference type="InterPro" id="IPR020449">
    <property type="entry name" value="Tscrpt_reg_AraC-type_HTH"/>
</dbReference>
<dbReference type="SUPFAM" id="SSF52317">
    <property type="entry name" value="Class I glutamine amidotransferase-like"/>
    <property type="match status" value="1"/>
</dbReference>
<proteinExistence type="predicted"/>
<dbReference type="InterPro" id="IPR002818">
    <property type="entry name" value="DJ-1/PfpI"/>
</dbReference>
<evidence type="ECO:0000259" key="4">
    <source>
        <dbReference type="PROSITE" id="PS01124"/>
    </source>
</evidence>
<dbReference type="CDD" id="cd03136">
    <property type="entry name" value="GATase1_AraC_ArgR_like"/>
    <property type="match status" value="1"/>
</dbReference>
<dbReference type="Pfam" id="PF01965">
    <property type="entry name" value="DJ-1_PfpI"/>
    <property type="match status" value="1"/>
</dbReference>
<evidence type="ECO:0000256" key="3">
    <source>
        <dbReference type="ARBA" id="ARBA00023163"/>
    </source>
</evidence>
<dbReference type="Gene3D" id="3.40.50.880">
    <property type="match status" value="1"/>
</dbReference>
<evidence type="ECO:0000256" key="2">
    <source>
        <dbReference type="ARBA" id="ARBA00023125"/>
    </source>
</evidence>
<dbReference type="Pfam" id="PF12833">
    <property type="entry name" value="HTH_18"/>
    <property type="match status" value="1"/>
</dbReference>
<keyword evidence="2" id="KW-0238">DNA-binding</keyword>
<keyword evidence="1" id="KW-0805">Transcription regulation</keyword>
<dbReference type="InterPro" id="IPR018060">
    <property type="entry name" value="HTH_AraC"/>
</dbReference>
<evidence type="ECO:0000313" key="5">
    <source>
        <dbReference type="EMBL" id="SMF82569.1"/>
    </source>
</evidence>
<dbReference type="PANTHER" id="PTHR43130:SF3">
    <property type="entry name" value="HTH-TYPE TRANSCRIPTIONAL REGULATOR RV1931C"/>
    <property type="match status" value="1"/>
</dbReference>
<sequence length="333" mass="36470">MATAATPEQTAKRPRIGVLALPNFPMMAFSAFLEPFRAANPLGARPAYSWTIVGLRAGPVAASNGLTIEAACSPEDQPQFDRIAVVSGGDADRIAPQGAWSWLRREARRGAQVGAVADGAFFIARAGLLDGHRCSIHWESEASFRENFPAVALTAELFVVEPRRFTSAGGVSAFDMALEMIEQDHGLALATAVSDWFVHDRARRSIDRGTLSLRARTGLSDTLMLKAIGLMESHMEPPLRAEEIAGRLELSRDSFERRFRAATGEPPIRYYRSIRLRRARDLVRRTALKVSEIAFACGFADAGRFSQAYRERFGVAPSADRRRLDAPVVADAP</sequence>
<dbReference type="PANTHER" id="PTHR43130">
    <property type="entry name" value="ARAC-FAMILY TRANSCRIPTIONAL REGULATOR"/>
    <property type="match status" value="1"/>
</dbReference>
<dbReference type="Gene3D" id="1.10.10.60">
    <property type="entry name" value="Homeodomain-like"/>
    <property type="match status" value="1"/>
</dbReference>
<evidence type="ECO:0000313" key="6">
    <source>
        <dbReference type="Proteomes" id="UP000192917"/>
    </source>
</evidence>
<dbReference type="SMART" id="SM00342">
    <property type="entry name" value="HTH_ARAC"/>
    <property type="match status" value="1"/>
</dbReference>
<evidence type="ECO:0000256" key="1">
    <source>
        <dbReference type="ARBA" id="ARBA00023015"/>
    </source>
</evidence>
<dbReference type="AlphaFoldDB" id="A0A1Y6CVU5"/>
<keyword evidence="6" id="KW-1185">Reference proteome</keyword>
<gene>
    <name evidence="5" type="ORF">SAMN05428998_1479</name>
</gene>
<keyword evidence="3" id="KW-0804">Transcription</keyword>
<dbReference type="SUPFAM" id="SSF46689">
    <property type="entry name" value="Homeodomain-like"/>
    <property type="match status" value="2"/>
</dbReference>
<dbReference type="PROSITE" id="PS01124">
    <property type="entry name" value="HTH_ARAC_FAMILY_2"/>
    <property type="match status" value="1"/>
</dbReference>
<dbReference type="InterPro" id="IPR018062">
    <property type="entry name" value="HTH_AraC-typ_CS"/>
</dbReference>
<name>A0A1Y6CVU5_9PROT</name>
<protein>
    <submittedName>
        <fullName evidence="5">Transcriptional regulator, AraC family with amidase-like domain</fullName>
    </submittedName>
</protein>
<organism evidence="5 6">
    <name type="scientific">Tistlia consotensis USBA 355</name>
    <dbReference type="NCBI Taxonomy" id="560819"/>
    <lineage>
        <taxon>Bacteria</taxon>
        <taxon>Pseudomonadati</taxon>
        <taxon>Pseudomonadota</taxon>
        <taxon>Alphaproteobacteria</taxon>
        <taxon>Rhodospirillales</taxon>
        <taxon>Rhodovibrionaceae</taxon>
        <taxon>Tistlia</taxon>
    </lineage>
</organism>
<accession>A0A1Y6CVU5</accession>
<dbReference type="GO" id="GO:0003700">
    <property type="term" value="F:DNA-binding transcription factor activity"/>
    <property type="evidence" value="ECO:0007669"/>
    <property type="project" value="InterPro"/>
</dbReference>
<dbReference type="PROSITE" id="PS00041">
    <property type="entry name" value="HTH_ARAC_FAMILY_1"/>
    <property type="match status" value="1"/>
</dbReference>
<dbReference type="STRING" id="560819.SAMN05428998_1479"/>
<feature type="domain" description="HTH araC/xylS-type" evidence="4">
    <location>
        <begin position="225"/>
        <end position="323"/>
    </location>
</feature>
<dbReference type="GO" id="GO:0043565">
    <property type="term" value="F:sequence-specific DNA binding"/>
    <property type="evidence" value="ECO:0007669"/>
    <property type="project" value="InterPro"/>
</dbReference>
<dbReference type="InterPro" id="IPR052158">
    <property type="entry name" value="INH-QAR"/>
</dbReference>
<dbReference type="PRINTS" id="PR00032">
    <property type="entry name" value="HTHARAC"/>
</dbReference>
<dbReference type="InterPro" id="IPR009057">
    <property type="entry name" value="Homeodomain-like_sf"/>
</dbReference>
<dbReference type="InterPro" id="IPR029062">
    <property type="entry name" value="Class_I_gatase-like"/>
</dbReference>
<reference evidence="5 6" key="1">
    <citation type="submission" date="2017-04" db="EMBL/GenBank/DDBJ databases">
        <authorList>
            <person name="Afonso C.L."/>
            <person name="Miller P.J."/>
            <person name="Scott M.A."/>
            <person name="Spackman E."/>
            <person name="Goraichik I."/>
            <person name="Dimitrov K.M."/>
            <person name="Suarez D.L."/>
            <person name="Swayne D.E."/>
        </authorList>
    </citation>
    <scope>NUCLEOTIDE SEQUENCE [LARGE SCALE GENOMIC DNA]</scope>
    <source>
        <strain evidence="5 6">USBA 355</strain>
    </source>
</reference>